<dbReference type="InterPro" id="IPR013783">
    <property type="entry name" value="Ig-like_fold"/>
</dbReference>
<feature type="domain" description="IPT/TIG" evidence="4">
    <location>
        <begin position="1118"/>
        <end position="1206"/>
    </location>
</feature>
<feature type="domain" description="IPT/TIG" evidence="4">
    <location>
        <begin position="631"/>
        <end position="724"/>
    </location>
</feature>
<dbReference type="Pfam" id="PF01833">
    <property type="entry name" value="TIG"/>
    <property type="match status" value="4"/>
</dbReference>
<keyword evidence="1 3" id="KW-0732">Signal</keyword>
<dbReference type="PANTHER" id="PTHR46769:SF2">
    <property type="entry name" value="FIBROCYSTIN-L ISOFORM 2 PRECURSOR-RELATED"/>
    <property type="match status" value="1"/>
</dbReference>
<feature type="signal peptide" evidence="3">
    <location>
        <begin position="1"/>
        <end position="32"/>
    </location>
</feature>
<reference evidence="5" key="1">
    <citation type="submission" date="2021-01" db="EMBL/GenBank/DDBJ databases">
        <authorList>
            <person name="Corre E."/>
            <person name="Pelletier E."/>
            <person name="Niang G."/>
            <person name="Scheremetjew M."/>
            <person name="Finn R."/>
            <person name="Kale V."/>
            <person name="Holt S."/>
            <person name="Cochrane G."/>
            <person name="Meng A."/>
            <person name="Brown T."/>
            <person name="Cohen L."/>
        </authorList>
    </citation>
    <scope>NUCLEOTIDE SEQUENCE</scope>
    <source>
        <strain evidence="5">CCMP494</strain>
    </source>
</reference>
<gene>
    <name evidence="5" type="ORF">MSP1404_LOCUS2483</name>
</gene>
<evidence type="ECO:0000259" key="4">
    <source>
        <dbReference type="SMART" id="SM00429"/>
    </source>
</evidence>
<sequence>MAGARGSWLSGGGWRVLVLILAAILAPRGASGGVHLVAPGVADVAGSNVGVVIHGSNFFQHRDTACRFGGAKVPGEVLDNGRFACVPPPAPHGAGFVYVEVSMNGQDFQGGRDTLVFEYVVPGRMASIRPTGSDAGGGVVTHATADGGFAPASACTWFTTDARMNVTSEVLGSQLSRFVSSALLTCEAPALDPGLHRVAVARIDMSASVHEHDSSSSSDASRAFASWPSPASELRWNGTAGAWRGGAVVAARWIGSSGGSGFGFGFGFGSRHSCRFGTTSVVAAVDPGAGATDATATCVSPAGSPGSVRPLRLAPGLGLGGTSYGTASHAYAGVVVEDAVGSFEIHSGVGFGSARSASPRGASTTGSHRFVAVVGADFDPTRSRCVVGAGQGSATSVSSAHVVSSALMLCELPPRAPGAATIAAWTDDALEQSSTEQSPTVLYAVEGTVSGLALEHADGIVWTEATPVGSSFGGDVVRLRGFGFVDGDGSAVGVRFGTIAPVRAGWISRDAVRTIAPAGAPGRTVHVALDSFASRPSLTSALFAYANPGGLSECVSSPSIVPVTGEVRIELASWGGTLFGSIRASRCAVGDAEPRLGCVAPAAKPGFAAVWVRGFDPDGGGRPPVVNVVARPHVASLSPRTGFDAGGFLVSARGGDFVEALGAASDGLTSECVFGSVGVEARFVSTALVLCESPPAASTGAVTVEIAAGRGVAASQSEMIMTYTSTMRVDRVAPARGPTEGGNVLTVYGANFVAIEPTACKIGTIGPLDARDNDANKGLDATAGLECVAPAAELGAYLVSVGIRTAGYTGDDVRYEYENAKHVAAIVPSGGSSRVATPVSLYGATIRVGSSSDDCVVGTVRVPGVVVFAGEVRCELPAGTFRGFVAVGVGGLRADSLDVVVYEFKTPVQAIGAYPRSGYVYGGSVTFVASRHAVGANVGCAVGDDAGQAGPHISSALVACETPGGDVAGELGLTLLDGPPLGAPAGDGEAAYRYRAEEIVRGVEPEAATAAGGVAVLVATGSLNPDSLSLACAFGTIAPVRARASDRPGFGLVECVAPNLDPSLAGAFVSVRLGVGCEFGRGGAALRIVSAPVDGIGVPTSVTDDDDEPREEEEDDVLAVMTSASPATGSSNGGTRLAVFGSNLARYSSNPVRFGDVAVVGHFVSSALVVVETPAVDYFGPTRLGDGDAAGDSAVQVFSNFAFSYVESARVDSVSPSVTHPSGGTALAIKGSFGRGVFYCRVGTIGPISASSVDAGTVECVAPARDEGAAVVTVASGFGDVHGRGEASLAYELPRVKKADEDKPPEPEVAAVVPFAGPLGGGSPVYVVGKELTALASSFIEFGGAMAPSHAVSSALVIVEAPPGSHLGSVAVHGTEGLSGRFAYVEDVDEFTAEPAVVGIDGGATITLVGASLGSGRTARTACRIGTLGPIAASYAGGYRFECRAPATVPGTRTVAAGTHDGTAWTAGGSLLATHAPRGVFASPPATPSGTDVVPAAVSFFGLWLHAPKPGGFESPSVSFVDAGSDSRFVAVRIDHSRHPSALSFDNNPGVHAFVERFAAPKVRSVASFGGGIEGGSLAYVFGGDFDDFNSASCVFASRSHGFDVLPASAVSVAADVVSGALIRCETPALVDGMAANMFGYGGGDASLHVMHRGGLAVSPTAVAWSAQPTPWIKETYPAGGSASGGTVLRVTAAGAVESIQSRQSRGVGTVGVHQGKRAAAACAFGSIGPVATREGGAFTDVECVVPAGLGAVDVRIFSQRSACLPRSPRAAPNGGVGAFAYATEGRVYDALPGSFGPGFGRTGSEVAVLGVGLTLPRGAAVACLVDGDATRALSATSSSAVNCDVPPGPSGFVVVAVSDAAGSVQLTRSQSPRTYAASPSAVDAGGGGVLSLHGVDMHRAVGFTFGGDDGAMVSSALGVVVSSALAVVEAPGAEKVVNQPAGSVVAVAVGATRGGPIGYDAAGPAPPSSASVWLTTPRAIERVSPASGPAGGGQAVSFSLFPKLAGGAGSDGDVPGAAAAECWFGTFGPVRGRDDGAGGIECVTVAHVPGSVETHAAARPDASAGGYARRSPAIGGFAEISKDAFENAEIPNVSGYSFFASRFDRDGLSATLLLSVSVVSRAGRLELAVPFDYDGGVSLDGVAGPLAIETSPRGRGAFGVATVKIPPFSNRGGFFALSLAAGGAGDAAKPFGQVRVVPAPELGSANPSLQPKDGGGVLWIVGSNLGPEVESELVVVVASSSYPPSAPFPIELSPRVLAPSSEAKAPGGFDPNPDPNPEADPRCRRNTSRLRLAPASSSASRIRSSTVMSLDPNPDTSPSPIAWNSSYATTPTAMDRLRLVEPLAPVYLFLGDDALPLPDDALPDDVAIMTPRFARASSSFVNPVASLPNTTATLVPFAA</sequence>
<evidence type="ECO:0000256" key="2">
    <source>
        <dbReference type="SAM" id="MobiDB-lite"/>
    </source>
</evidence>
<dbReference type="SMART" id="SM00429">
    <property type="entry name" value="IPT"/>
    <property type="match status" value="5"/>
</dbReference>
<feature type="compositionally biased region" description="Polar residues" evidence="2">
    <location>
        <begin position="2315"/>
        <end position="2324"/>
    </location>
</feature>
<feature type="domain" description="IPT/TIG" evidence="4">
    <location>
        <begin position="726"/>
        <end position="818"/>
    </location>
</feature>
<dbReference type="CDD" id="cd00603">
    <property type="entry name" value="IPT_PCSR"/>
    <property type="match status" value="2"/>
</dbReference>
<dbReference type="Gene3D" id="2.60.40.10">
    <property type="entry name" value="Immunoglobulins"/>
    <property type="match status" value="7"/>
</dbReference>
<feature type="chain" id="PRO_5031230305" description="IPT/TIG domain-containing protein" evidence="3">
    <location>
        <begin position="33"/>
        <end position="2400"/>
    </location>
</feature>
<accession>A0A7S0KFR1</accession>
<feature type="region of interest" description="Disordered" evidence="2">
    <location>
        <begin position="2262"/>
        <end position="2324"/>
    </location>
</feature>
<evidence type="ECO:0000313" key="5">
    <source>
        <dbReference type="EMBL" id="CAD8580120.1"/>
    </source>
</evidence>
<organism evidence="5">
    <name type="scientific">Micromonas pusilla</name>
    <name type="common">Picoplanktonic green alga</name>
    <name type="synonym">Chromulina pusilla</name>
    <dbReference type="NCBI Taxonomy" id="38833"/>
    <lineage>
        <taxon>Eukaryota</taxon>
        <taxon>Viridiplantae</taxon>
        <taxon>Chlorophyta</taxon>
        <taxon>Mamiellophyceae</taxon>
        <taxon>Mamiellales</taxon>
        <taxon>Mamiellaceae</taxon>
        <taxon>Micromonas</taxon>
    </lineage>
</organism>
<feature type="domain" description="IPT/TIG" evidence="4">
    <location>
        <begin position="1208"/>
        <end position="1292"/>
    </location>
</feature>
<evidence type="ECO:0000256" key="1">
    <source>
        <dbReference type="ARBA" id="ARBA00022729"/>
    </source>
</evidence>
<proteinExistence type="predicted"/>
<dbReference type="InterPro" id="IPR014756">
    <property type="entry name" value="Ig_E-set"/>
</dbReference>
<feature type="domain" description="IPT/TIG" evidence="4">
    <location>
        <begin position="1306"/>
        <end position="1385"/>
    </location>
</feature>
<feature type="compositionally biased region" description="Low complexity" evidence="2">
    <location>
        <begin position="2290"/>
        <end position="2306"/>
    </location>
</feature>
<evidence type="ECO:0000256" key="3">
    <source>
        <dbReference type="SAM" id="SignalP"/>
    </source>
</evidence>
<dbReference type="InterPro" id="IPR002909">
    <property type="entry name" value="IPT_dom"/>
</dbReference>
<dbReference type="SUPFAM" id="SSF81296">
    <property type="entry name" value="E set domains"/>
    <property type="match status" value="6"/>
</dbReference>
<dbReference type="InterPro" id="IPR052387">
    <property type="entry name" value="Fibrocystin"/>
</dbReference>
<dbReference type="PANTHER" id="PTHR46769">
    <property type="entry name" value="POLYCYSTIC KIDNEY AND HEPATIC DISEASE 1 (AUTOSOMAL RECESSIVE)-LIKE 1"/>
    <property type="match status" value="1"/>
</dbReference>
<dbReference type="CDD" id="cd00102">
    <property type="entry name" value="IPT"/>
    <property type="match status" value="1"/>
</dbReference>
<name>A0A7S0KFR1_MICPS</name>
<dbReference type="EMBL" id="HBEV01003273">
    <property type="protein sequence ID" value="CAD8580120.1"/>
    <property type="molecule type" value="Transcribed_RNA"/>
</dbReference>
<protein>
    <recommendedName>
        <fullName evidence="4">IPT/TIG domain-containing protein</fullName>
    </recommendedName>
</protein>